<dbReference type="EMBL" id="WQMT02000002">
    <property type="protein sequence ID" value="KAG9226631.1"/>
    <property type="molecule type" value="Genomic_DNA"/>
</dbReference>
<proteinExistence type="predicted"/>
<comment type="caution">
    <text evidence="1">The sequence shown here is derived from an EMBL/GenBank/DDBJ whole genome shotgun (WGS) entry which is preliminary data.</text>
</comment>
<gene>
    <name evidence="1" type="ORF">CCMSSC00406_0006144</name>
</gene>
<keyword evidence="2" id="KW-1185">Reference proteome</keyword>
<accession>A0ACB7J982</accession>
<evidence type="ECO:0000313" key="2">
    <source>
        <dbReference type="Proteomes" id="UP000824881"/>
    </source>
</evidence>
<dbReference type="Proteomes" id="UP000824881">
    <property type="component" value="Unassembled WGS sequence"/>
</dbReference>
<organism evidence="1 2">
    <name type="scientific">Pleurotus cornucopiae</name>
    <name type="common">Cornucopia mushroom</name>
    <dbReference type="NCBI Taxonomy" id="5321"/>
    <lineage>
        <taxon>Eukaryota</taxon>
        <taxon>Fungi</taxon>
        <taxon>Dikarya</taxon>
        <taxon>Basidiomycota</taxon>
        <taxon>Agaricomycotina</taxon>
        <taxon>Agaricomycetes</taxon>
        <taxon>Agaricomycetidae</taxon>
        <taxon>Agaricales</taxon>
        <taxon>Pleurotineae</taxon>
        <taxon>Pleurotaceae</taxon>
        <taxon>Pleurotus</taxon>
    </lineage>
</organism>
<reference evidence="1 2" key="1">
    <citation type="journal article" date="2021" name="Appl. Environ. Microbiol.">
        <title>Genetic linkage and physical mapping for an oyster mushroom Pleurotus cornucopiae and QTL analysis for the trait cap color.</title>
        <authorList>
            <person name="Zhang Y."/>
            <person name="Gao W."/>
            <person name="Sonnenberg A."/>
            <person name="Chen Q."/>
            <person name="Zhang J."/>
            <person name="Huang C."/>
        </authorList>
    </citation>
    <scope>NUCLEOTIDE SEQUENCE [LARGE SCALE GENOMIC DNA]</scope>
    <source>
        <strain evidence="1">CCMSSC00406</strain>
    </source>
</reference>
<protein>
    <submittedName>
        <fullName evidence="1">Uncharacterized protein</fullName>
    </submittedName>
</protein>
<sequence>MGIHTHPTWLPLLAQLQEWFSIVVLAERASPWRQASTVQALWAPVIMGNLGIRVRVDLVNICDNVHIRRPSPTPHEFDAELLIPLCLSATPTSPVIGLLRPILVDQLIKENQTSAQLNKPPLWDIRVDPEDLLKPFVHRTDGGTGALTPSVSFQPWLDTHAKRTAAIKELCERWRDTGVFPEVCGPKKWRSELYPVYKDPFGPHDHPSRIPSDEEVEKSNFAFEMERAACALFGIVTYGVHLSIYDVVNEEGKAETLRLWVPTRAKTKQTWPGYLDNTVAGGIPSGMGVFESLVKESMEEASLEEDLVRQHARAVGSISYFFRTDKGWLQPEIEYLFDIRIPDGVDHAPFVPKPLDGEVECFEFLDQEEVMKRLKAGLFKANCGVAIIDLLIRLGYVTPDNEKDFMKIHTRLHGRFDYERW</sequence>
<name>A0ACB7J982_PLECO</name>
<evidence type="ECO:0000313" key="1">
    <source>
        <dbReference type="EMBL" id="KAG9226631.1"/>
    </source>
</evidence>